<proteinExistence type="predicted"/>
<keyword evidence="3" id="KW-1185">Reference proteome</keyword>
<feature type="compositionally biased region" description="Basic residues" evidence="1">
    <location>
        <begin position="199"/>
        <end position="208"/>
    </location>
</feature>
<protein>
    <recommendedName>
        <fullName evidence="4">No apical meristem-associated C-terminal domain-containing protein</fullName>
    </recommendedName>
</protein>
<dbReference type="EMBL" id="BQNB010009168">
    <property type="protein sequence ID" value="GJS59707.1"/>
    <property type="molecule type" value="Genomic_DNA"/>
</dbReference>
<dbReference type="PANTHER" id="PTHR45023">
    <property type="match status" value="1"/>
</dbReference>
<feature type="compositionally biased region" description="Basic residues" evidence="1">
    <location>
        <begin position="87"/>
        <end position="96"/>
    </location>
</feature>
<sequence>MSEYPNEGFWNLHVGNMNSGSTSNAQFPGFSSQVPMTPEQQAFLQQQAFVEFQQNFQNQQQNPPRLPIPQQQSQSSNSLTQTESQPKRTRGKRPAKKSKDTEPDVLGVSFRWLPDEETLLAKCYVSVFEDKNVRKAQANDTFWYRVLNEFNSQEDAWEVLRNHSKWDTPLPAPVDLTEDENIPAINTDELFGPDARPHPPGKQRPGKKTKSDTSASTEESSSSSQFGEIMTQELRLKREAAEAAFEVAKEKDRTVMRLKEMEFLAISTKDLPEDDAYLIEEQKKAIRAKYKLYQK</sequence>
<organism evidence="2 3">
    <name type="scientific">Tanacetum coccineum</name>
    <dbReference type="NCBI Taxonomy" id="301880"/>
    <lineage>
        <taxon>Eukaryota</taxon>
        <taxon>Viridiplantae</taxon>
        <taxon>Streptophyta</taxon>
        <taxon>Embryophyta</taxon>
        <taxon>Tracheophyta</taxon>
        <taxon>Spermatophyta</taxon>
        <taxon>Magnoliopsida</taxon>
        <taxon>eudicotyledons</taxon>
        <taxon>Gunneridae</taxon>
        <taxon>Pentapetalae</taxon>
        <taxon>asterids</taxon>
        <taxon>campanulids</taxon>
        <taxon>Asterales</taxon>
        <taxon>Asteraceae</taxon>
        <taxon>Asteroideae</taxon>
        <taxon>Anthemideae</taxon>
        <taxon>Anthemidinae</taxon>
        <taxon>Tanacetum</taxon>
    </lineage>
</organism>
<reference evidence="2" key="2">
    <citation type="submission" date="2022-01" db="EMBL/GenBank/DDBJ databases">
        <authorList>
            <person name="Yamashiro T."/>
            <person name="Shiraishi A."/>
            <person name="Satake H."/>
            <person name="Nakayama K."/>
        </authorList>
    </citation>
    <scope>NUCLEOTIDE SEQUENCE</scope>
</reference>
<feature type="compositionally biased region" description="Low complexity" evidence="1">
    <location>
        <begin position="57"/>
        <end position="84"/>
    </location>
</feature>
<comment type="caution">
    <text evidence="2">The sequence shown here is derived from an EMBL/GenBank/DDBJ whole genome shotgun (WGS) entry which is preliminary data.</text>
</comment>
<gene>
    <name evidence="2" type="ORF">Tco_0654491</name>
</gene>
<dbReference type="PANTHER" id="PTHR45023:SF4">
    <property type="entry name" value="GLYCINE-RICH PROTEIN-RELATED"/>
    <property type="match status" value="1"/>
</dbReference>
<accession>A0ABQ4X3L9</accession>
<name>A0ABQ4X3L9_9ASTR</name>
<evidence type="ECO:0000256" key="1">
    <source>
        <dbReference type="SAM" id="MobiDB-lite"/>
    </source>
</evidence>
<feature type="region of interest" description="Disordered" evidence="1">
    <location>
        <begin position="187"/>
        <end position="231"/>
    </location>
</feature>
<evidence type="ECO:0008006" key="4">
    <source>
        <dbReference type="Google" id="ProtNLM"/>
    </source>
</evidence>
<reference evidence="2" key="1">
    <citation type="journal article" date="2022" name="Int. J. Mol. Sci.">
        <title>Draft Genome of Tanacetum Coccineum: Genomic Comparison of Closely Related Tanacetum-Family Plants.</title>
        <authorList>
            <person name="Yamashiro T."/>
            <person name="Shiraishi A."/>
            <person name="Nakayama K."/>
            <person name="Satake H."/>
        </authorList>
    </citation>
    <scope>NUCLEOTIDE SEQUENCE</scope>
</reference>
<feature type="region of interest" description="Disordered" evidence="1">
    <location>
        <begin position="57"/>
        <end position="102"/>
    </location>
</feature>
<evidence type="ECO:0000313" key="2">
    <source>
        <dbReference type="EMBL" id="GJS59707.1"/>
    </source>
</evidence>
<dbReference type="Proteomes" id="UP001151760">
    <property type="component" value="Unassembled WGS sequence"/>
</dbReference>
<feature type="compositionally biased region" description="Low complexity" evidence="1">
    <location>
        <begin position="212"/>
        <end position="224"/>
    </location>
</feature>
<evidence type="ECO:0000313" key="3">
    <source>
        <dbReference type="Proteomes" id="UP001151760"/>
    </source>
</evidence>